<protein>
    <recommendedName>
        <fullName evidence="3">TonB C-terminal domain-containing protein</fullName>
    </recommendedName>
</protein>
<dbReference type="EMBL" id="JAGETZ010000019">
    <property type="protein sequence ID" value="MBO2012622.1"/>
    <property type="molecule type" value="Genomic_DNA"/>
</dbReference>
<proteinExistence type="predicted"/>
<organism evidence="1 2">
    <name type="scientific">Hymenobacter negativus</name>
    <dbReference type="NCBI Taxonomy" id="2795026"/>
    <lineage>
        <taxon>Bacteria</taxon>
        <taxon>Pseudomonadati</taxon>
        <taxon>Bacteroidota</taxon>
        <taxon>Cytophagia</taxon>
        <taxon>Cytophagales</taxon>
        <taxon>Hymenobacteraceae</taxon>
        <taxon>Hymenobacter</taxon>
    </lineage>
</organism>
<dbReference type="Proteomes" id="UP000664369">
    <property type="component" value="Unassembled WGS sequence"/>
</dbReference>
<evidence type="ECO:0000313" key="1">
    <source>
        <dbReference type="EMBL" id="MBO2012622.1"/>
    </source>
</evidence>
<name>A0ABS3QND9_9BACT</name>
<accession>A0ABS3QND9</accession>
<comment type="caution">
    <text evidence="1">The sequence shown here is derived from an EMBL/GenBank/DDBJ whole genome shotgun (WGS) entry which is preliminary data.</text>
</comment>
<evidence type="ECO:0000313" key="2">
    <source>
        <dbReference type="Proteomes" id="UP000664369"/>
    </source>
</evidence>
<keyword evidence="2" id="KW-1185">Reference proteome</keyword>
<gene>
    <name evidence="1" type="ORF">J4E00_26410</name>
</gene>
<evidence type="ECO:0008006" key="3">
    <source>
        <dbReference type="Google" id="ProtNLM"/>
    </source>
</evidence>
<reference evidence="1 2" key="1">
    <citation type="submission" date="2021-03" db="EMBL/GenBank/DDBJ databases">
        <authorList>
            <person name="Kim M.K."/>
        </authorList>
    </citation>
    <scope>NUCLEOTIDE SEQUENCE [LARGE SCALE GENOMIC DNA]</scope>
    <source>
        <strain evidence="1 2">BT442</strain>
    </source>
</reference>
<sequence>MVKLPKQLPIVLLFILFYLPARSQNFSYEGGEYMDTTTTHNPACAKSPFVPYFSVGGKYPRSSETLAAEATAFLQRRNQRYSGSGYVTFRFVVDCAGYRLPKTQVLQTNANYQATHFRKELVNELYAYLQTLKDWRTVTTSNGMLANYFTYLTFKISNGKVVAVIP</sequence>